<reference evidence="2 3" key="1">
    <citation type="journal article" date="2018" name="Proc. R. Soc. B">
        <title>A non-coding region near Follistatin controls head colour polymorphism in the Gouldian finch.</title>
        <authorList>
            <person name="Toomey M.B."/>
            <person name="Marques C.I."/>
            <person name="Andrade P."/>
            <person name="Araujo P.M."/>
            <person name="Sabatino S."/>
            <person name="Gazda M.A."/>
            <person name="Afonso S."/>
            <person name="Lopes R.J."/>
            <person name="Corbo J.C."/>
            <person name="Carneiro M."/>
        </authorList>
    </citation>
    <scope>NUCLEOTIDE SEQUENCE [LARGE SCALE GENOMIC DNA]</scope>
    <source>
        <strain evidence="2">Red01</strain>
        <tissue evidence="2">Muscle</tissue>
    </source>
</reference>
<feature type="non-terminal residue" evidence="2">
    <location>
        <position position="694"/>
    </location>
</feature>
<sequence>MTTQQARLAAGDPSAQYLVQNPLGARAPVGTATLCLASSALTTAGTLQSSRLPKLSARRRSPRAAPAAEAPGPRSRSQQGTAPGASPRPLPAGPGPTLSAALSAHTSEMTTFVIALSLVQQIIRKMQLLQMVTILPARPAMVHSLWEALAPLPSPAEHCNLMSKTPGEAVHEYVISEIRLAVTKMSKGMKLRFFTMEDWREGRAMRNMKYLYFTKDNFKNHHKVIGLSESSVSKNFKNILTEGKKPEKLLKGSCLLTGRTNKLPWNMSDHFSIFLEAPREAERAQTKNSTHHNLFTQRNRRWGGSSQAEEDDKGKAAEHSNAWHSHPVDELPAKSPWMMTAATRALFFPRDGGLKKITGASCLGWPHCNLLPLGVLSIGCWRSREERGHQPGAPPIETQGGKSGKRDMSELYLYAGAGEVPVLKPRGEHNSDRTMTLLPGLRKKKKKGKEKKARAVGDSGSYWLADQEVRGSANEDSPPGRLSYIRRHALSKESCCCKNFGKGVTNTKQQARTKKSHTQEILCANVQTNVRSHSKKSPGYREKHRKACNIAKDGSRCLQQHGHEWTRLSDGWPRLLTTCTSCSAYIGTECSRLTLSTKIRMEGLSGKEKLIMTQMQPKKPNSTELPQLKRCPWLKFRHHDEDFYKITPDFQLTKLKWKKNSTACPYSHIELNYYNPVKTNFCFQHSLVAVYQLS</sequence>
<dbReference type="EMBL" id="QUSF01000001">
    <property type="protein sequence ID" value="RLW13229.1"/>
    <property type="molecule type" value="Genomic_DNA"/>
</dbReference>
<accession>A0A3L8T0K4</accession>
<name>A0A3L8T0K4_CHLGU</name>
<organism evidence="2 3">
    <name type="scientific">Chloebia gouldiae</name>
    <name type="common">Gouldian finch</name>
    <name type="synonym">Erythrura gouldiae</name>
    <dbReference type="NCBI Taxonomy" id="44316"/>
    <lineage>
        <taxon>Eukaryota</taxon>
        <taxon>Metazoa</taxon>
        <taxon>Chordata</taxon>
        <taxon>Craniata</taxon>
        <taxon>Vertebrata</taxon>
        <taxon>Euteleostomi</taxon>
        <taxon>Archelosauria</taxon>
        <taxon>Archosauria</taxon>
        <taxon>Dinosauria</taxon>
        <taxon>Saurischia</taxon>
        <taxon>Theropoda</taxon>
        <taxon>Coelurosauria</taxon>
        <taxon>Aves</taxon>
        <taxon>Neognathae</taxon>
        <taxon>Neoaves</taxon>
        <taxon>Telluraves</taxon>
        <taxon>Australaves</taxon>
        <taxon>Passeriformes</taxon>
        <taxon>Passeroidea</taxon>
        <taxon>Passeridae</taxon>
        <taxon>Chloebia</taxon>
    </lineage>
</organism>
<evidence type="ECO:0000256" key="1">
    <source>
        <dbReference type="SAM" id="MobiDB-lite"/>
    </source>
</evidence>
<gene>
    <name evidence="2" type="ORF">DV515_00000432</name>
</gene>
<comment type="caution">
    <text evidence="2">The sequence shown here is derived from an EMBL/GenBank/DDBJ whole genome shotgun (WGS) entry which is preliminary data.</text>
</comment>
<dbReference type="OrthoDB" id="9373788at2759"/>
<proteinExistence type="predicted"/>
<feature type="compositionally biased region" description="Polar residues" evidence="1">
    <location>
        <begin position="286"/>
        <end position="297"/>
    </location>
</feature>
<evidence type="ECO:0000313" key="3">
    <source>
        <dbReference type="Proteomes" id="UP000276834"/>
    </source>
</evidence>
<keyword evidence="3" id="KW-1185">Reference proteome</keyword>
<feature type="compositionally biased region" description="Low complexity" evidence="1">
    <location>
        <begin position="63"/>
        <end position="77"/>
    </location>
</feature>
<protein>
    <submittedName>
        <fullName evidence="2">Uncharacterized protein</fullName>
    </submittedName>
</protein>
<feature type="region of interest" description="Disordered" evidence="1">
    <location>
        <begin position="283"/>
        <end position="331"/>
    </location>
</feature>
<feature type="region of interest" description="Disordered" evidence="1">
    <location>
        <begin position="47"/>
        <end position="100"/>
    </location>
</feature>
<evidence type="ECO:0000313" key="2">
    <source>
        <dbReference type="EMBL" id="RLW13229.1"/>
    </source>
</evidence>
<dbReference type="AlphaFoldDB" id="A0A3L8T0K4"/>
<dbReference type="Proteomes" id="UP000276834">
    <property type="component" value="Unassembled WGS sequence"/>
</dbReference>